<feature type="region of interest" description="Disordered" evidence="5">
    <location>
        <begin position="813"/>
        <end position="948"/>
    </location>
</feature>
<feature type="region of interest" description="Disordered" evidence="5">
    <location>
        <begin position="755"/>
        <end position="780"/>
    </location>
</feature>
<keyword evidence="3" id="KW-0067">ATP-binding</keyword>
<dbReference type="RefSeq" id="XP_025364305.1">
    <property type="nucleotide sequence ID" value="XM_025505514.1"/>
</dbReference>
<dbReference type="Proteomes" id="UP000245884">
    <property type="component" value="Unassembled WGS sequence"/>
</dbReference>
<feature type="compositionally biased region" description="Basic and acidic residues" evidence="5">
    <location>
        <begin position="911"/>
        <end position="948"/>
    </location>
</feature>
<feature type="compositionally biased region" description="Basic and acidic residues" evidence="5">
    <location>
        <begin position="551"/>
        <end position="560"/>
    </location>
</feature>
<evidence type="ECO:0000256" key="2">
    <source>
        <dbReference type="ARBA" id="ARBA00022741"/>
    </source>
</evidence>
<dbReference type="Gene3D" id="3.40.50.300">
    <property type="entry name" value="P-loop containing nucleotide triphosphate hydrolases"/>
    <property type="match status" value="1"/>
</dbReference>
<dbReference type="NCBIfam" id="NF040713">
    <property type="entry name" value="ZapE"/>
    <property type="match status" value="1"/>
</dbReference>
<keyword evidence="4" id="KW-0175">Coiled coil</keyword>
<evidence type="ECO:0008006" key="8">
    <source>
        <dbReference type="Google" id="ProtNLM"/>
    </source>
</evidence>
<feature type="compositionally biased region" description="Basic and acidic residues" evidence="5">
    <location>
        <begin position="679"/>
        <end position="690"/>
    </location>
</feature>
<comment type="similarity">
    <text evidence="1">Belongs to the AFG1 ATPase family.</text>
</comment>
<feature type="compositionally biased region" description="Low complexity" evidence="5">
    <location>
        <begin position="663"/>
        <end position="674"/>
    </location>
</feature>
<dbReference type="GO" id="GO:0005524">
    <property type="term" value="F:ATP binding"/>
    <property type="evidence" value="ECO:0007669"/>
    <property type="project" value="UniProtKB-KW"/>
</dbReference>
<name>A0A316V0J3_9BASI</name>
<accession>A0A316V0J3</accession>
<feature type="coiled-coil region" evidence="4">
    <location>
        <begin position="268"/>
        <end position="295"/>
    </location>
</feature>
<dbReference type="GO" id="GO:0005739">
    <property type="term" value="C:mitochondrion"/>
    <property type="evidence" value="ECO:0007669"/>
    <property type="project" value="TreeGrafter"/>
</dbReference>
<proteinExistence type="inferred from homology"/>
<dbReference type="GeneID" id="37027337"/>
<dbReference type="AlphaFoldDB" id="A0A316V0J3"/>
<dbReference type="Pfam" id="PF03969">
    <property type="entry name" value="AFG1_ATPase"/>
    <property type="match status" value="3"/>
</dbReference>
<protein>
    <recommendedName>
        <fullName evidence="8">AFG1-like ATPase</fullName>
    </recommendedName>
</protein>
<feature type="compositionally biased region" description="Basic and acidic residues" evidence="5">
    <location>
        <begin position="640"/>
        <end position="650"/>
    </location>
</feature>
<evidence type="ECO:0000256" key="3">
    <source>
        <dbReference type="ARBA" id="ARBA00022840"/>
    </source>
</evidence>
<feature type="compositionally biased region" description="Polar residues" evidence="5">
    <location>
        <begin position="94"/>
        <end position="109"/>
    </location>
</feature>
<evidence type="ECO:0000313" key="7">
    <source>
        <dbReference type="Proteomes" id="UP000245884"/>
    </source>
</evidence>
<dbReference type="PANTHER" id="PTHR12169:SF2">
    <property type="entry name" value="AFG1P"/>
    <property type="match status" value="1"/>
</dbReference>
<dbReference type="GO" id="GO:0016887">
    <property type="term" value="F:ATP hydrolysis activity"/>
    <property type="evidence" value="ECO:0007669"/>
    <property type="project" value="InterPro"/>
</dbReference>
<feature type="region of interest" description="Disordered" evidence="5">
    <location>
        <begin position="192"/>
        <end position="229"/>
    </location>
</feature>
<keyword evidence="7" id="KW-1185">Reference proteome</keyword>
<reference evidence="6 7" key="1">
    <citation type="journal article" date="2018" name="Mol. Biol. Evol.">
        <title>Broad Genomic Sampling Reveals a Smut Pathogenic Ancestry of the Fungal Clade Ustilaginomycotina.</title>
        <authorList>
            <person name="Kijpornyongpan T."/>
            <person name="Mondo S.J."/>
            <person name="Barry K."/>
            <person name="Sandor L."/>
            <person name="Lee J."/>
            <person name="Lipzen A."/>
            <person name="Pangilinan J."/>
            <person name="LaButti K."/>
            <person name="Hainaut M."/>
            <person name="Henrissat B."/>
            <person name="Grigoriev I.V."/>
            <person name="Spatafora J.W."/>
            <person name="Aime M.C."/>
        </authorList>
    </citation>
    <scope>NUCLEOTIDE SEQUENCE [LARGE SCALE GENOMIC DNA]</scope>
    <source>
        <strain evidence="6 7">MCA 5214</strain>
    </source>
</reference>
<organism evidence="6 7">
    <name type="scientific">Jaminaea rosea</name>
    <dbReference type="NCBI Taxonomy" id="1569628"/>
    <lineage>
        <taxon>Eukaryota</taxon>
        <taxon>Fungi</taxon>
        <taxon>Dikarya</taxon>
        <taxon>Basidiomycota</taxon>
        <taxon>Ustilaginomycotina</taxon>
        <taxon>Exobasidiomycetes</taxon>
        <taxon>Microstromatales</taxon>
        <taxon>Microstromatales incertae sedis</taxon>
        <taxon>Jaminaea</taxon>
    </lineage>
</organism>
<sequence length="948" mass="104999">MIPTQARRLVYLRATSPRYALHHGTRSWPSAESANELQITDPLAIYQAKVARGELDEDQEQVKALVKLRNLSRRLQDYTPPAHLLGILNGGQGRSLTDSQGETSASGTAQQQQQQQQQQLVRYLTTQQTLADLDTPRGLLITGPPGTGKSMVLDIWFDSLPTRGKFRRHYHHLLLTIYRIIWVEAEKRRQALRGGAPPTPQATSEKDLEWGQHVSSGPRRNTVLPSRGTGVVWKRGGEHGLRPDGKGSGWRRVLQGMPFFRPDSLSDSDGAQAHLEEQERMYAEATANVATASTTTLPLHAAAQMFLNYGPVMLFDEVQLVDIASAGLLKRTLEAYWMLGGVVVGSSNRLPEDLYNNGVQQQQLVQFFEALKNRCPVHEMKSERDFRRSPGAVEFWTSLGLDEDKAKAKVDEGPASSHSLARTAYYLRSQESAFQQRLNALIDHRQSTPTTLKVYNRPLHIPLAYPPTSSSPSVAIFTFHELCDSPLGPADYLTIVSHFEEIVVRDVPQLLLVNKNLARRWITFIDAAYEGGTRLLVLADSEPDELFFPDARGERRENRSRGTAGGQSRRGLGQGQAEPDDVVDMSARGARSPFLTPKAGQGYPEEEELAARRAQRDGREEEEEYYDLDSSDLIQSETLSEARQDVEEGFRPNISSYVDEVSPEAASSSSSAPPQRTAAQEREARRLAKEAARAREEVVVGFPDLAIFSGADERFSYARAVSRLHEMSNDEVWRRRKRWAPLLESELMLWGVREGREGEEAPGSSASRAGPTGHSSREAHPTLAGMTDFADEASYEASTFPGRTSAYRDDDLASVASGGRPSAMKGGPVAHNMPSTAFGRSPPRDLDADAGAQQVAYEGERSAPPPSRDEEGGPPRISPVHVWGMVADWGPRAGRWGQGPKGLAKAGDEEDLKREAEQAARVGREQRANARERRERDRDRAKRANGEE</sequence>
<feature type="region of interest" description="Disordered" evidence="5">
    <location>
        <begin position="89"/>
        <end position="114"/>
    </location>
</feature>
<evidence type="ECO:0000256" key="4">
    <source>
        <dbReference type="SAM" id="Coils"/>
    </source>
</evidence>
<keyword evidence="2" id="KW-0547">Nucleotide-binding</keyword>
<evidence type="ECO:0000256" key="5">
    <source>
        <dbReference type="SAM" id="MobiDB-lite"/>
    </source>
</evidence>
<gene>
    <name evidence="6" type="ORF">BDZ90DRAFT_230547</name>
</gene>
<dbReference type="InterPro" id="IPR027417">
    <property type="entry name" value="P-loop_NTPase"/>
</dbReference>
<feature type="region of interest" description="Disordered" evidence="5">
    <location>
        <begin position="548"/>
        <end position="690"/>
    </location>
</feature>
<dbReference type="SUPFAM" id="SSF52540">
    <property type="entry name" value="P-loop containing nucleoside triphosphate hydrolases"/>
    <property type="match status" value="1"/>
</dbReference>
<feature type="compositionally biased region" description="Acidic residues" evidence="5">
    <location>
        <begin position="620"/>
        <end position="630"/>
    </location>
</feature>
<dbReference type="OrthoDB" id="2193432at2759"/>
<dbReference type="PANTHER" id="PTHR12169">
    <property type="entry name" value="ATPASE N2B"/>
    <property type="match status" value="1"/>
</dbReference>
<dbReference type="EMBL" id="KZ819663">
    <property type="protein sequence ID" value="PWN29693.1"/>
    <property type="molecule type" value="Genomic_DNA"/>
</dbReference>
<feature type="compositionally biased region" description="Basic and acidic residues" evidence="5">
    <location>
        <begin position="609"/>
        <end position="619"/>
    </location>
</feature>
<evidence type="ECO:0000256" key="1">
    <source>
        <dbReference type="ARBA" id="ARBA00010322"/>
    </source>
</evidence>
<dbReference type="InterPro" id="IPR005654">
    <property type="entry name" value="ATPase_AFG1-like"/>
</dbReference>
<evidence type="ECO:0000313" key="6">
    <source>
        <dbReference type="EMBL" id="PWN29693.1"/>
    </source>
</evidence>